<dbReference type="Pfam" id="PF06446">
    <property type="entry name" value="Hepcidin"/>
    <property type="match status" value="1"/>
</dbReference>
<keyword evidence="3" id="KW-0964">Secreted</keyword>
<evidence type="ECO:0000313" key="11">
    <source>
        <dbReference type="Proteomes" id="UP000265020"/>
    </source>
</evidence>
<sequence>MKTFTVAIAVALVFTFICIQENSAVTATEVTEVLTDDGTLTADHDMPEESWNAQYDSVQMRRRRCRCRFCCGCCPNMIGCGTCCKF</sequence>
<feature type="chain" id="PRO_5018720332" evidence="9">
    <location>
        <begin position="25"/>
        <end position="86"/>
    </location>
</feature>
<reference evidence="10" key="2">
    <citation type="submission" date="2025-09" db="UniProtKB">
        <authorList>
            <consortium name="Ensembl"/>
        </authorList>
    </citation>
    <scope>IDENTIFICATION</scope>
</reference>
<dbReference type="Proteomes" id="UP000265020">
    <property type="component" value="Unassembled WGS sequence"/>
</dbReference>
<proteinExistence type="inferred from homology"/>
<dbReference type="GO" id="GO:0006879">
    <property type="term" value="P:intracellular iron ion homeostasis"/>
    <property type="evidence" value="ECO:0007669"/>
    <property type="project" value="InterPro"/>
</dbReference>
<accession>A0A3Q2G1X2</accession>
<evidence type="ECO:0000256" key="4">
    <source>
        <dbReference type="ARBA" id="ARBA00022529"/>
    </source>
</evidence>
<keyword evidence="8" id="KW-1015">Disulfide bond</keyword>
<dbReference type="AlphaFoldDB" id="A0A3Q2G1X2"/>
<dbReference type="GO" id="GO:0005576">
    <property type="term" value="C:extracellular region"/>
    <property type="evidence" value="ECO:0007669"/>
    <property type="project" value="UniProtKB-SubCell"/>
</dbReference>
<protein>
    <submittedName>
        <fullName evidence="10">Hepcidin-like</fullName>
    </submittedName>
</protein>
<keyword evidence="4" id="KW-0929">Antimicrobial</keyword>
<keyword evidence="7" id="KW-0044">Antibiotic</keyword>
<dbReference type="GeneTree" id="ENSGT00390000013999"/>
<dbReference type="GeneID" id="107099332"/>
<dbReference type="RefSeq" id="XP_015252894.1">
    <property type="nucleotide sequence ID" value="XM_015397408.1"/>
</dbReference>
<evidence type="ECO:0000256" key="8">
    <source>
        <dbReference type="ARBA" id="ARBA00023157"/>
    </source>
</evidence>
<dbReference type="GO" id="GO:0042742">
    <property type="term" value="P:defense response to bacterium"/>
    <property type="evidence" value="ECO:0007669"/>
    <property type="project" value="UniProtKB-KW"/>
</dbReference>
<dbReference type="InterPro" id="IPR010500">
    <property type="entry name" value="Hepcidin"/>
</dbReference>
<keyword evidence="11" id="KW-1185">Reference proteome</keyword>
<evidence type="ECO:0000256" key="6">
    <source>
        <dbReference type="ARBA" id="ARBA00022729"/>
    </source>
</evidence>
<dbReference type="GO" id="GO:0005179">
    <property type="term" value="F:hormone activity"/>
    <property type="evidence" value="ECO:0007669"/>
    <property type="project" value="UniProtKB-KW"/>
</dbReference>
<comment type="subcellular location">
    <subcellularLocation>
        <location evidence="1">Secreted</location>
    </subcellularLocation>
</comment>
<keyword evidence="5" id="KW-0372">Hormone</keyword>
<comment type="similarity">
    <text evidence="2">Belongs to the hepcidin family.</text>
</comment>
<name>A0A3Q2G1X2_CYPVA</name>
<organism evidence="10 11">
    <name type="scientific">Cyprinodon variegatus</name>
    <name type="common">Sheepshead minnow</name>
    <dbReference type="NCBI Taxonomy" id="28743"/>
    <lineage>
        <taxon>Eukaryota</taxon>
        <taxon>Metazoa</taxon>
        <taxon>Chordata</taxon>
        <taxon>Craniata</taxon>
        <taxon>Vertebrata</taxon>
        <taxon>Euteleostomi</taxon>
        <taxon>Actinopterygii</taxon>
        <taxon>Neopterygii</taxon>
        <taxon>Teleostei</taxon>
        <taxon>Neoteleostei</taxon>
        <taxon>Acanthomorphata</taxon>
        <taxon>Ovalentaria</taxon>
        <taxon>Atherinomorphae</taxon>
        <taxon>Cyprinodontiformes</taxon>
        <taxon>Cyprinodontidae</taxon>
        <taxon>Cyprinodon</taxon>
    </lineage>
</organism>
<dbReference type="Ensembl" id="ENSCVAT00000031717.1">
    <property type="protein sequence ID" value="ENSCVAP00000015915.1"/>
    <property type="gene ID" value="ENSCVAG00000018813.1"/>
</dbReference>
<dbReference type="KEGG" id="cvg:107099332"/>
<feature type="signal peptide" evidence="9">
    <location>
        <begin position="1"/>
        <end position="24"/>
    </location>
</feature>
<evidence type="ECO:0000256" key="5">
    <source>
        <dbReference type="ARBA" id="ARBA00022702"/>
    </source>
</evidence>
<evidence type="ECO:0000256" key="2">
    <source>
        <dbReference type="ARBA" id="ARBA00008022"/>
    </source>
</evidence>
<evidence type="ECO:0000256" key="9">
    <source>
        <dbReference type="SAM" id="SignalP"/>
    </source>
</evidence>
<dbReference type="STRING" id="28743.ENSCVAP00000015915"/>
<keyword evidence="6 9" id="KW-0732">Signal</keyword>
<evidence type="ECO:0000313" key="10">
    <source>
        <dbReference type="Ensembl" id="ENSCVAP00000015915.1"/>
    </source>
</evidence>
<reference evidence="10" key="1">
    <citation type="submission" date="2025-08" db="UniProtKB">
        <authorList>
            <consortium name="Ensembl"/>
        </authorList>
    </citation>
    <scope>IDENTIFICATION</scope>
</reference>
<evidence type="ECO:0000256" key="7">
    <source>
        <dbReference type="ARBA" id="ARBA00023022"/>
    </source>
</evidence>
<dbReference type="OMA" id="CCAIGVC"/>
<evidence type="ECO:0000256" key="1">
    <source>
        <dbReference type="ARBA" id="ARBA00004613"/>
    </source>
</evidence>
<evidence type="ECO:0000256" key="3">
    <source>
        <dbReference type="ARBA" id="ARBA00022525"/>
    </source>
</evidence>
<dbReference type="PANTHER" id="PTHR16877:SF0">
    <property type="entry name" value="HEPCIDIN"/>
    <property type="match status" value="1"/>
</dbReference>
<dbReference type="PANTHER" id="PTHR16877">
    <property type="entry name" value="HEPCIDIN"/>
    <property type="match status" value="1"/>
</dbReference>